<accession>A0A5B6WUP5</accession>
<dbReference type="Gene3D" id="2.40.70.10">
    <property type="entry name" value="Acid Proteases"/>
    <property type="match status" value="1"/>
</dbReference>
<dbReference type="InterPro" id="IPR021109">
    <property type="entry name" value="Peptidase_aspartic_dom_sf"/>
</dbReference>
<feature type="region of interest" description="Disordered" evidence="1">
    <location>
        <begin position="1"/>
        <end position="59"/>
    </location>
</feature>
<dbReference type="AlphaFoldDB" id="A0A5B6WUP5"/>
<dbReference type="PANTHER" id="PTHR32108">
    <property type="entry name" value="DNA-DIRECTED RNA POLYMERASE SUBUNIT ALPHA"/>
    <property type="match status" value="1"/>
</dbReference>
<sequence length="828" mass="92562">MQQDMKDQMLESQRNMMNQLAQLLAGGLDKGKSPVTNPGDDNEEPLYPSGYTPTHTQVQPDAYPQRVPVTIMPQYQAGASVPMNFPTESGSNLGDHPTNPVVPDLDDLAEMEKERVDVSKQLEDRCKWLEEKFKAMENVDYHGGVNAKDLSLPDRICGQVVQPAKPCSNQFMEGFGIGFYETIRPCDGHSTGQNNIAKHGEEAECELQTICREVERVMSGEMIENAIRSGKIDAGERARRPASRKNDNEVNNVSTYNKGYIKPITMSQPRTVTTSHQGPPRELYQNLFDAHVVSPFYIEPLQPPFPKWYDAKAQCEYHAGIAGHSIENCIVFKKLIERFIKMGIVKFDDPLRPNVAENPLPNHSDKGVNAIVENGGKRIKVDVAEVKTPLRWVWKQMVNEGLIMQESGEEPERVRKYCEFHADVGHDIQECIKFRVIVQNLMDNKEMEFYEEIEGSKEGEVYASEEGSTKKVYGVNHPVVIILRPRFGEAGVPIVPKVIIQKPVAFPYKDSKSVLWNYDCNVMIPREENPANTSKKEAHRSVLMKVLNETYVAGDISVNKLNRLVGSISAGNFIFFNDDEIPLGGMGSTKALHITTRCKGYTLPGVLVDNGSALNVLPLSTLNRLPVDSSHMKTCQNIVRAFDGTKRRVMGRIEILLQIGPNTYEVDFLIVTINAEEDIIASVTNDAPYIGAEDEAIECSFRSLEFVNATFIVEGNKIPMPKISKSTRMGLQMIVGKGALPRKGLRKCLQGKTELSKTFVSGGTIYPEQRMARREVTKKILESLSINAVSDEGTEERDLSGICPYTPGSVLNNWTMEEIPVTFRINSK</sequence>
<evidence type="ECO:0000313" key="2">
    <source>
        <dbReference type="EMBL" id="KAA3485066.1"/>
    </source>
</evidence>
<evidence type="ECO:0000313" key="3">
    <source>
        <dbReference type="Proteomes" id="UP000325315"/>
    </source>
</evidence>
<comment type="caution">
    <text evidence="2">The sequence shown here is derived from an EMBL/GenBank/DDBJ whole genome shotgun (WGS) entry which is preliminary data.</text>
</comment>
<proteinExistence type="predicted"/>
<evidence type="ECO:0000256" key="1">
    <source>
        <dbReference type="SAM" id="MobiDB-lite"/>
    </source>
</evidence>
<dbReference type="EMBL" id="SMMG02000002">
    <property type="protein sequence ID" value="KAA3485066.1"/>
    <property type="molecule type" value="Genomic_DNA"/>
</dbReference>
<gene>
    <name evidence="2" type="ORF">EPI10_007099</name>
</gene>
<dbReference type="PANTHER" id="PTHR32108:SF5">
    <property type="entry name" value="DYNACTIN SUBUNIT 1-LIKE"/>
    <property type="match status" value="1"/>
</dbReference>
<evidence type="ECO:0008006" key="4">
    <source>
        <dbReference type="Google" id="ProtNLM"/>
    </source>
</evidence>
<protein>
    <recommendedName>
        <fullName evidence="4">Gag-pro-like protein</fullName>
    </recommendedName>
</protein>
<reference evidence="3" key="1">
    <citation type="journal article" date="2019" name="Plant Biotechnol. J.">
        <title>Genome sequencing of the Australian wild diploid species Gossypium australe highlights disease resistance and delayed gland morphogenesis.</title>
        <authorList>
            <person name="Cai Y."/>
            <person name="Cai X."/>
            <person name="Wang Q."/>
            <person name="Wang P."/>
            <person name="Zhang Y."/>
            <person name="Cai C."/>
            <person name="Xu Y."/>
            <person name="Wang K."/>
            <person name="Zhou Z."/>
            <person name="Wang C."/>
            <person name="Geng S."/>
            <person name="Li B."/>
            <person name="Dong Q."/>
            <person name="Hou Y."/>
            <person name="Wang H."/>
            <person name="Ai P."/>
            <person name="Liu Z."/>
            <person name="Yi F."/>
            <person name="Sun M."/>
            <person name="An G."/>
            <person name="Cheng J."/>
            <person name="Zhang Y."/>
            <person name="Shi Q."/>
            <person name="Xie Y."/>
            <person name="Shi X."/>
            <person name="Chang Y."/>
            <person name="Huang F."/>
            <person name="Chen Y."/>
            <person name="Hong S."/>
            <person name="Mi L."/>
            <person name="Sun Q."/>
            <person name="Zhang L."/>
            <person name="Zhou B."/>
            <person name="Peng R."/>
            <person name="Zhang X."/>
            <person name="Liu F."/>
        </authorList>
    </citation>
    <scope>NUCLEOTIDE SEQUENCE [LARGE SCALE GENOMIC DNA]</scope>
    <source>
        <strain evidence="3">cv. PA1801</strain>
    </source>
</reference>
<feature type="compositionally biased region" description="Polar residues" evidence="1">
    <location>
        <begin position="10"/>
        <end position="21"/>
    </location>
</feature>
<dbReference type="OrthoDB" id="1736143at2759"/>
<dbReference type="CDD" id="cd00303">
    <property type="entry name" value="retropepsin_like"/>
    <property type="match status" value="1"/>
</dbReference>
<keyword evidence="3" id="KW-1185">Reference proteome</keyword>
<name>A0A5B6WUP5_9ROSI</name>
<organism evidence="2 3">
    <name type="scientific">Gossypium australe</name>
    <dbReference type="NCBI Taxonomy" id="47621"/>
    <lineage>
        <taxon>Eukaryota</taxon>
        <taxon>Viridiplantae</taxon>
        <taxon>Streptophyta</taxon>
        <taxon>Embryophyta</taxon>
        <taxon>Tracheophyta</taxon>
        <taxon>Spermatophyta</taxon>
        <taxon>Magnoliopsida</taxon>
        <taxon>eudicotyledons</taxon>
        <taxon>Gunneridae</taxon>
        <taxon>Pentapetalae</taxon>
        <taxon>rosids</taxon>
        <taxon>malvids</taxon>
        <taxon>Malvales</taxon>
        <taxon>Malvaceae</taxon>
        <taxon>Malvoideae</taxon>
        <taxon>Gossypium</taxon>
    </lineage>
</organism>
<dbReference type="Proteomes" id="UP000325315">
    <property type="component" value="Unassembled WGS sequence"/>
</dbReference>